<proteinExistence type="predicted"/>
<keyword evidence="2" id="KW-1185">Reference proteome</keyword>
<dbReference type="AlphaFoldDB" id="A0ABD3KQC3"/>
<evidence type="ECO:0000313" key="2">
    <source>
        <dbReference type="Proteomes" id="UP001634007"/>
    </source>
</evidence>
<evidence type="ECO:0000313" key="1">
    <source>
        <dbReference type="EMBL" id="KAL3739941.1"/>
    </source>
</evidence>
<accession>A0ABD3KQC3</accession>
<organism evidence="1 2">
    <name type="scientific">Eucalyptus globulus</name>
    <name type="common">Tasmanian blue gum</name>
    <dbReference type="NCBI Taxonomy" id="34317"/>
    <lineage>
        <taxon>Eukaryota</taxon>
        <taxon>Viridiplantae</taxon>
        <taxon>Streptophyta</taxon>
        <taxon>Embryophyta</taxon>
        <taxon>Tracheophyta</taxon>
        <taxon>Spermatophyta</taxon>
        <taxon>Magnoliopsida</taxon>
        <taxon>eudicotyledons</taxon>
        <taxon>Gunneridae</taxon>
        <taxon>Pentapetalae</taxon>
        <taxon>rosids</taxon>
        <taxon>malvids</taxon>
        <taxon>Myrtales</taxon>
        <taxon>Myrtaceae</taxon>
        <taxon>Myrtoideae</taxon>
        <taxon>Eucalypteae</taxon>
        <taxon>Eucalyptus</taxon>
    </lineage>
</organism>
<reference evidence="1 2" key="1">
    <citation type="submission" date="2024-11" db="EMBL/GenBank/DDBJ databases">
        <title>Chromosome-level genome assembly of Eucalyptus globulus Labill. provides insights into its genome evolution.</title>
        <authorList>
            <person name="Li X."/>
        </authorList>
    </citation>
    <scope>NUCLEOTIDE SEQUENCE [LARGE SCALE GENOMIC DNA]</scope>
    <source>
        <strain evidence="1">CL2024</strain>
        <tissue evidence="1">Fresh tender leaves</tissue>
    </source>
</reference>
<name>A0ABD3KQC3_EUCGL</name>
<comment type="caution">
    <text evidence="1">The sequence shown here is derived from an EMBL/GenBank/DDBJ whole genome shotgun (WGS) entry which is preliminary data.</text>
</comment>
<gene>
    <name evidence="1" type="ORF">ACJRO7_021249</name>
</gene>
<dbReference type="Proteomes" id="UP001634007">
    <property type="component" value="Unassembled WGS sequence"/>
</dbReference>
<protein>
    <submittedName>
        <fullName evidence="1">Uncharacterized protein</fullName>
    </submittedName>
</protein>
<sequence>MKLAVPVKRPTGALSFPVHSQSRPLLKYRILVNSFLKLPGNGWRESAFTLICLQSVVALAKGLPSALKLSTTTFTKRQPLPSVSFWPNATYAVTATNGDEAFNYHLHKRVAPPLRIVLAKCDERGDSYQSFHSVVHPDRPLY</sequence>
<dbReference type="EMBL" id="JBJKBG010000005">
    <property type="protein sequence ID" value="KAL3739941.1"/>
    <property type="molecule type" value="Genomic_DNA"/>
</dbReference>